<proteinExistence type="predicted"/>
<dbReference type="Proteomes" id="UP000053766">
    <property type="component" value="Unassembled WGS sequence"/>
</dbReference>
<dbReference type="OrthoDB" id="5861970at2759"/>
<dbReference type="AlphaFoldDB" id="A0A0D8XQT8"/>
<feature type="region of interest" description="Disordered" evidence="1">
    <location>
        <begin position="1"/>
        <end position="29"/>
    </location>
</feature>
<evidence type="ECO:0000313" key="3">
    <source>
        <dbReference type="Proteomes" id="UP000053766"/>
    </source>
</evidence>
<accession>A0A0D8XQT8</accession>
<keyword evidence="3" id="KW-1185">Reference proteome</keyword>
<sequence length="115" mass="13100">MTRIVKDEKKNHRSFSSDKKSYDDKRRADDDDDKLIDVEIVDERFAPSPNSSLSIAVRRGFIVGRRAVSSSGGGGLDFYSRGSIVVQLGYYIIEEFCLEKFYNLPNLEEELANNQ</sequence>
<protein>
    <submittedName>
        <fullName evidence="2">Uncharacterized protein</fullName>
    </submittedName>
</protein>
<organism evidence="2 3">
    <name type="scientific">Dictyocaulus viviparus</name>
    <name type="common">Bovine lungworm</name>
    <dbReference type="NCBI Taxonomy" id="29172"/>
    <lineage>
        <taxon>Eukaryota</taxon>
        <taxon>Metazoa</taxon>
        <taxon>Ecdysozoa</taxon>
        <taxon>Nematoda</taxon>
        <taxon>Chromadorea</taxon>
        <taxon>Rhabditida</taxon>
        <taxon>Rhabditina</taxon>
        <taxon>Rhabditomorpha</taxon>
        <taxon>Strongyloidea</taxon>
        <taxon>Metastrongylidae</taxon>
        <taxon>Dictyocaulus</taxon>
    </lineage>
</organism>
<name>A0A0D8XQT8_DICVI</name>
<evidence type="ECO:0000256" key="1">
    <source>
        <dbReference type="SAM" id="MobiDB-lite"/>
    </source>
</evidence>
<gene>
    <name evidence="2" type="ORF">DICVIV_07069</name>
</gene>
<reference evidence="2 3" key="1">
    <citation type="submission" date="2013-11" db="EMBL/GenBank/DDBJ databases">
        <title>Draft genome of the bovine lungworm Dictyocaulus viviparus.</title>
        <authorList>
            <person name="Mitreva M."/>
        </authorList>
    </citation>
    <scope>NUCLEOTIDE SEQUENCE [LARGE SCALE GENOMIC DNA]</scope>
    <source>
        <strain evidence="2 3">HannoverDv2000</strain>
    </source>
</reference>
<dbReference type="EMBL" id="KN716331">
    <property type="protein sequence ID" value="KJH46875.1"/>
    <property type="molecule type" value="Genomic_DNA"/>
</dbReference>
<reference evidence="3" key="2">
    <citation type="journal article" date="2016" name="Sci. Rep.">
        <title>Dictyocaulus viviparus genome, variome and transcriptome elucidate lungworm biology and support future intervention.</title>
        <authorList>
            <person name="McNulty S.N."/>
            <person name="Strube C."/>
            <person name="Rosa B.A."/>
            <person name="Martin J.C."/>
            <person name="Tyagi R."/>
            <person name="Choi Y.J."/>
            <person name="Wang Q."/>
            <person name="Hallsworth Pepin K."/>
            <person name="Zhang X."/>
            <person name="Ozersky P."/>
            <person name="Wilson R.K."/>
            <person name="Sternberg P.W."/>
            <person name="Gasser R.B."/>
            <person name="Mitreva M."/>
        </authorList>
    </citation>
    <scope>NUCLEOTIDE SEQUENCE [LARGE SCALE GENOMIC DNA]</scope>
    <source>
        <strain evidence="3">HannoverDv2000</strain>
    </source>
</reference>
<evidence type="ECO:0000313" key="2">
    <source>
        <dbReference type="EMBL" id="KJH46875.1"/>
    </source>
</evidence>